<dbReference type="EMBL" id="JAZGQO010000002">
    <property type="protein sequence ID" value="KAK6190829.1"/>
    <property type="molecule type" value="Genomic_DNA"/>
</dbReference>
<feature type="compositionally biased region" description="Polar residues" evidence="2">
    <location>
        <begin position="57"/>
        <end position="70"/>
    </location>
</feature>
<dbReference type="GO" id="GO:0045505">
    <property type="term" value="F:dynein intermediate chain binding"/>
    <property type="evidence" value="ECO:0007669"/>
    <property type="project" value="TreeGrafter"/>
</dbReference>
<name>A0AAN8KCK0_PATCE</name>
<feature type="compositionally biased region" description="Polar residues" evidence="2">
    <location>
        <begin position="25"/>
        <end position="41"/>
    </location>
</feature>
<proteinExistence type="inferred from homology"/>
<comment type="similarity">
    <text evidence="1">Belongs to the dynein light chain Tctex-type family.</text>
</comment>
<dbReference type="Proteomes" id="UP001347796">
    <property type="component" value="Unassembled WGS sequence"/>
</dbReference>
<evidence type="ECO:0000256" key="2">
    <source>
        <dbReference type="SAM" id="MobiDB-lite"/>
    </source>
</evidence>
<accession>A0AAN8KCK0</accession>
<gene>
    <name evidence="3" type="ORF">SNE40_002608</name>
</gene>
<evidence type="ECO:0000256" key="1">
    <source>
        <dbReference type="ARBA" id="ARBA00005361"/>
    </source>
</evidence>
<sequence length="222" mass="25305">MSKMSTDKLTEHAVKQHDNIHPTYKASSLSPTRQRSQSQVSKPDEGGLNIRRRSRLISVTDSNSGKSPIRSNPGLSIFRLVAGARAWQQKARLNSRRNSRPRIKQENTYRLEPNADEKFQPEKVTKLIKDILESRLHDVTYNAAICKKLSVDLSAFIKSKVKSLDFPRYKYVCTVTIMEQLGQGMQNASRCVWNTDVDRFATYTYTNSTLVAVAHVHAVYFE</sequence>
<evidence type="ECO:0000313" key="3">
    <source>
        <dbReference type="EMBL" id="KAK6190829.1"/>
    </source>
</evidence>
<dbReference type="AlphaFoldDB" id="A0AAN8KCK0"/>
<reference evidence="3 4" key="1">
    <citation type="submission" date="2024-01" db="EMBL/GenBank/DDBJ databases">
        <title>The genome of the rayed Mediterranean limpet Patella caerulea (Linnaeus, 1758).</title>
        <authorList>
            <person name="Anh-Thu Weber A."/>
            <person name="Halstead-Nussloch G."/>
        </authorList>
    </citation>
    <scope>NUCLEOTIDE SEQUENCE [LARGE SCALE GENOMIC DNA]</scope>
    <source>
        <strain evidence="3">AATW-2023a</strain>
        <tissue evidence="3">Whole specimen</tissue>
    </source>
</reference>
<evidence type="ECO:0000313" key="4">
    <source>
        <dbReference type="Proteomes" id="UP001347796"/>
    </source>
</evidence>
<dbReference type="InterPro" id="IPR038586">
    <property type="entry name" value="Tctex-1-like_sf"/>
</dbReference>
<dbReference type="PANTHER" id="PTHR21255">
    <property type="entry name" value="T-COMPLEX-ASSOCIATED-TESTIS-EXPRESSED 1/ DYNEIN LIGHT CHAIN"/>
    <property type="match status" value="1"/>
</dbReference>
<dbReference type="CDD" id="cd21451">
    <property type="entry name" value="DLC-like_TCTEX1D"/>
    <property type="match status" value="1"/>
</dbReference>
<dbReference type="Gene3D" id="3.30.1140.40">
    <property type="entry name" value="Tctex-1"/>
    <property type="match status" value="1"/>
</dbReference>
<dbReference type="GO" id="GO:0005737">
    <property type="term" value="C:cytoplasm"/>
    <property type="evidence" value="ECO:0007669"/>
    <property type="project" value="TreeGrafter"/>
</dbReference>
<dbReference type="PANTHER" id="PTHR21255:SF65">
    <property type="entry name" value="TCTEX1 DOMAIN-CONTAINING PROTEIN 2"/>
    <property type="match status" value="1"/>
</dbReference>
<feature type="compositionally biased region" description="Basic and acidic residues" evidence="2">
    <location>
        <begin position="1"/>
        <end position="20"/>
    </location>
</feature>
<feature type="region of interest" description="Disordered" evidence="2">
    <location>
        <begin position="1"/>
        <end position="70"/>
    </location>
</feature>
<dbReference type="Pfam" id="PF03645">
    <property type="entry name" value="Tctex-1"/>
    <property type="match status" value="1"/>
</dbReference>
<dbReference type="GO" id="GO:0007018">
    <property type="term" value="P:microtubule-based movement"/>
    <property type="evidence" value="ECO:0007669"/>
    <property type="project" value="TreeGrafter"/>
</dbReference>
<comment type="caution">
    <text evidence="3">The sequence shown here is derived from an EMBL/GenBank/DDBJ whole genome shotgun (WGS) entry which is preliminary data.</text>
</comment>
<keyword evidence="4" id="KW-1185">Reference proteome</keyword>
<dbReference type="InterPro" id="IPR005334">
    <property type="entry name" value="Tctex-1-like"/>
</dbReference>
<dbReference type="GO" id="GO:0005868">
    <property type="term" value="C:cytoplasmic dynein complex"/>
    <property type="evidence" value="ECO:0007669"/>
    <property type="project" value="TreeGrafter"/>
</dbReference>
<protein>
    <submittedName>
        <fullName evidence="3">Uncharacterized protein</fullName>
    </submittedName>
</protein>
<organism evidence="3 4">
    <name type="scientific">Patella caerulea</name>
    <name type="common">Rayed Mediterranean limpet</name>
    <dbReference type="NCBI Taxonomy" id="87958"/>
    <lineage>
        <taxon>Eukaryota</taxon>
        <taxon>Metazoa</taxon>
        <taxon>Spiralia</taxon>
        <taxon>Lophotrochozoa</taxon>
        <taxon>Mollusca</taxon>
        <taxon>Gastropoda</taxon>
        <taxon>Patellogastropoda</taxon>
        <taxon>Patelloidea</taxon>
        <taxon>Patellidae</taxon>
        <taxon>Patella</taxon>
    </lineage>
</organism>